<dbReference type="GO" id="GO:0009253">
    <property type="term" value="P:peptidoglycan catabolic process"/>
    <property type="evidence" value="ECO:0007669"/>
    <property type="project" value="InterPro"/>
</dbReference>
<comment type="similarity">
    <text evidence="1">Belongs to the N-acetylmuramoyl-L-alanine amidase 2 family.</text>
</comment>
<evidence type="ECO:0000259" key="4">
    <source>
        <dbReference type="SMART" id="SM00644"/>
    </source>
</evidence>
<evidence type="ECO:0000256" key="1">
    <source>
        <dbReference type="ARBA" id="ARBA00007553"/>
    </source>
</evidence>
<evidence type="ECO:0000256" key="3">
    <source>
        <dbReference type="ARBA" id="ARBA00022859"/>
    </source>
</evidence>
<evidence type="ECO:0000313" key="6">
    <source>
        <dbReference type="EMBL" id="KAK4877744.1"/>
    </source>
</evidence>
<dbReference type="CDD" id="cd06583">
    <property type="entry name" value="PGRP"/>
    <property type="match status" value="1"/>
</dbReference>
<dbReference type="Proteomes" id="UP001353858">
    <property type="component" value="Unassembled WGS sequence"/>
</dbReference>
<dbReference type="InterPro" id="IPR006619">
    <property type="entry name" value="PGRP_domain_met/bac"/>
</dbReference>
<protein>
    <recommendedName>
        <fullName evidence="8">Peptidoglycan-recognition protein</fullName>
    </recommendedName>
</protein>
<reference evidence="7" key="1">
    <citation type="submission" date="2023-01" db="EMBL/GenBank/DDBJ databases">
        <title>Key to firefly adult light organ development and bioluminescence: homeobox transcription factors regulate luciferase expression and transportation to peroxisome.</title>
        <authorList>
            <person name="Fu X."/>
        </authorList>
    </citation>
    <scope>NUCLEOTIDE SEQUENCE [LARGE SCALE GENOMIC DNA]</scope>
</reference>
<name>A0AAN7PUL1_9COLE</name>
<keyword evidence="2" id="KW-0399">Innate immunity</keyword>
<dbReference type="SMART" id="SM00644">
    <property type="entry name" value="Ami_2"/>
    <property type="match status" value="1"/>
</dbReference>
<dbReference type="SMART" id="SM00701">
    <property type="entry name" value="PGRP"/>
    <property type="match status" value="1"/>
</dbReference>
<dbReference type="InterPro" id="IPR036505">
    <property type="entry name" value="Amidase/PGRP_sf"/>
</dbReference>
<dbReference type="PANTHER" id="PTHR11022:SF74">
    <property type="entry name" value="PEPTIDOGLYCAN-RECOGNITION PROTEIN SA"/>
    <property type="match status" value="1"/>
</dbReference>
<dbReference type="EMBL" id="JARPUR010000004">
    <property type="protein sequence ID" value="KAK4877744.1"/>
    <property type="molecule type" value="Genomic_DNA"/>
</dbReference>
<comment type="caution">
    <text evidence="6">The sequence shown here is derived from an EMBL/GenBank/DDBJ whole genome shotgun (WGS) entry which is preliminary data.</text>
</comment>
<evidence type="ECO:0000313" key="7">
    <source>
        <dbReference type="Proteomes" id="UP001353858"/>
    </source>
</evidence>
<keyword evidence="3" id="KW-0391">Immunity</keyword>
<dbReference type="GO" id="GO:0008745">
    <property type="term" value="F:N-acetylmuramoyl-L-alanine amidase activity"/>
    <property type="evidence" value="ECO:0007669"/>
    <property type="project" value="InterPro"/>
</dbReference>
<gene>
    <name evidence="6" type="ORF">RN001_010250</name>
</gene>
<dbReference type="InterPro" id="IPR002502">
    <property type="entry name" value="Amidase_domain"/>
</dbReference>
<dbReference type="AlphaFoldDB" id="A0AAN7PUL1"/>
<sequence length="164" mass="18715">MYTKSEWGGRPSLNHTRPLTHPTEYVLISHTASQFCETFATCSTKMQQMQSQHVSEFNSPDIGYNFVIGGDAGIYVGRGWDIRNFHTDRNIGISFIGNFVYDYLTVEMIEALKEVLELGVKLDKLWANYKLICHNQTSNTLSPGEHVYMEISKLPHFYDGVITI</sequence>
<evidence type="ECO:0000256" key="2">
    <source>
        <dbReference type="ARBA" id="ARBA00022588"/>
    </source>
</evidence>
<organism evidence="6 7">
    <name type="scientific">Aquatica leii</name>
    <dbReference type="NCBI Taxonomy" id="1421715"/>
    <lineage>
        <taxon>Eukaryota</taxon>
        <taxon>Metazoa</taxon>
        <taxon>Ecdysozoa</taxon>
        <taxon>Arthropoda</taxon>
        <taxon>Hexapoda</taxon>
        <taxon>Insecta</taxon>
        <taxon>Pterygota</taxon>
        <taxon>Neoptera</taxon>
        <taxon>Endopterygota</taxon>
        <taxon>Coleoptera</taxon>
        <taxon>Polyphaga</taxon>
        <taxon>Elateriformia</taxon>
        <taxon>Elateroidea</taxon>
        <taxon>Lampyridae</taxon>
        <taxon>Luciolinae</taxon>
        <taxon>Aquatica</taxon>
    </lineage>
</organism>
<dbReference type="GO" id="GO:0045087">
    <property type="term" value="P:innate immune response"/>
    <property type="evidence" value="ECO:0007669"/>
    <property type="project" value="UniProtKB-KW"/>
</dbReference>
<dbReference type="GO" id="GO:0008270">
    <property type="term" value="F:zinc ion binding"/>
    <property type="evidence" value="ECO:0007669"/>
    <property type="project" value="InterPro"/>
</dbReference>
<dbReference type="InterPro" id="IPR015510">
    <property type="entry name" value="PGRP"/>
</dbReference>
<accession>A0AAN7PUL1</accession>
<dbReference type="Gene3D" id="3.40.80.10">
    <property type="entry name" value="Peptidoglycan recognition protein-like"/>
    <property type="match status" value="1"/>
</dbReference>
<proteinExistence type="inferred from homology"/>
<feature type="domain" description="N-acetylmuramoyl-L-alanine amidase" evidence="4">
    <location>
        <begin position="11"/>
        <end position="144"/>
    </location>
</feature>
<feature type="domain" description="Peptidoglycan recognition protein family" evidence="5">
    <location>
        <begin position="3"/>
        <end position="138"/>
    </location>
</feature>
<dbReference type="SUPFAM" id="SSF55846">
    <property type="entry name" value="N-acetylmuramoyl-L-alanine amidase-like"/>
    <property type="match status" value="1"/>
</dbReference>
<dbReference type="Pfam" id="PF01510">
    <property type="entry name" value="Amidase_2"/>
    <property type="match status" value="1"/>
</dbReference>
<dbReference type="PANTHER" id="PTHR11022">
    <property type="entry name" value="PEPTIDOGLYCAN RECOGNITION PROTEIN"/>
    <property type="match status" value="1"/>
</dbReference>
<evidence type="ECO:0008006" key="8">
    <source>
        <dbReference type="Google" id="ProtNLM"/>
    </source>
</evidence>
<evidence type="ECO:0000259" key="5">
    <source>
        <dbReference type="SMART" id="SM00701"/>
    </source>
</evidence>
<keyword evidence="7" id="KW-1185">Reference proteome</keyword>